<dbReference type="AlphaFoldDB" id="A0A6J4SGV8"/>
<protein>
    <submittedName>
        <fullName evidence="2">Uncharacterized protein</fullName>
    </submittedName>
</protein>
<dbReference type="EMBL" id="CADCWA010000014">
    <property type="protein sequence ID" value="CAA9499111.1"/>
    <property type="molecule type" value="Genomic_DNA"/>
</dbReference>
<feature type="compositionally biased region" description="Basic and acidic residues" evidence="1">
    <location>
        <begin position="54"/>
        <end position="69"/>
    </location>
</feature>
<name>A0A6J4SGV8_9SPHN</name>
<organism evidence="2">
    <name type="scientific">uncultured Sphingomonas sp</name>
    <dbReference type="NCBI Taxonomy" id="158754"/>
    <lineage>
        <taxon>Bacteria</taxon>
        <taxon>Pseudomonadati</taxon>
        <taxon>Pseudomonadota</taxon>
        <taxon>Alphaproteobacteria</taxon>
        <taxon>Sphingomonadales</taxon>
        <taxon>Sphingomonadaceae</taxon>
        <taxon>Sphingomonas</taxon>
        <taxon>environmental samples</taxon>
    </lineage>
</organism>
<gene>
    <name evidence="2" type="ORF">AVDCRST_MAG31-258</name>
</gene>
<proteinExistence type="predicted"/>
<accession>A0A6J4SGV8</accession>
<feature type="non-terminal residue" evidence="2">
    <location>
        <position position="1"/>
    </location>
</feature>
<reference evidence="2" key="1">
    <citation type="submission" date="2020-02" db="EMBL/GenBank/DDBJ databases">
        <authorList>
            <person name="Meier V. D."/>
        </authorList>
    </citation>
    <scope>NUCLEOTIDE SEQUENCE</scope>
    <source>
        <strain evidence="2">AVDCRST_MAG31</strain>
    </source>
</reference>
<evidence type="ECO:0000256" key="1">
    <source>
        <dbReference type="SAM" id="MobiDB-lite"/>
    </source>
</evidence>
<feature type="region of interest" description="Disordered" evidence="1">
    <location>
        <begin position="41"/>
        <end position="110"/>
    </location>
</feature>
<feature type="non-terminal residue" evidence="2">
    <location>
        <position position="137"/>
    </location>
</feature>
<feature type="compositionally biased region" description="Basic residues" evidence="1">
    <location>
        <begin position="97"/>
        <end position="110"/>
    </location>
</feature>
<feature type="compositionally biased region" description="Basic residues" evidence="1">
    <location>
        <begin position="12"/>
        <end position="22"/>
    </location>
</feature>
<evidence type="ECO:0000313" key="2">
    <source>
        <dbReference type="EMBL" id="CAA9499111.1"/>
    </source>
</evidence>
<sequence length="137" mass="15109">DRPHSLLPLRPASRHGDRRARARVGLPLPELQKAQRRRLRGAGALARGSGDCRGSLEHLRDGGREREPGHLPLLPGLRVGRVLPERGPKRPSQARRLGGHPARRLRRPVRLHPGLLRLGGAQARLGRDHGRGRAPPL</sequence>
<feature type="region of interest" description="Disordered" evidence="1">
    <location>
        <begin position="1"/>
        <end position="27"/>
    </location>
</feature>